<organism evidence="1 2">
    <name type="scientific">Eucalyptus globulus</name>
    <name type="common">Tasmanian blue gum</name>
    <dbReference type="NCBI Taxonomy" id="34317"/>
    <lineage>
        <taxon>Eukaryota</taxon>
        <taxon>Viridiplantae</taxon>
        <taxon>Streptophyta</taxon>
        <taxon>Embryophyta</taxon>
        <taxon>Tracheophyta</taxon>
        <taxon>Spermatophyta</taxon>
        <taxon>Magnoliopsida</taxon>
        <taxon>eudicotyledons</taxon>
        <taxon>Gunneridae</taxon>
        <taxon>Pentapetalae</taxon>
        <taxon>rosids</taxon>
        <taxon>malvids</taxon>
        <taxon>Myrtales</taxon>
        <taxon>Myrtaceae</taxon>
        <taxon>Myrtoideae</taxon>
        <taxon>Eucalypteae</taxon>
        <taxon>Eucalyptus</taxon>
    </lineage>
</organism>
<accession>A0ABD3KI65</accession>
<evidence type="ECO:0000313" key="1">
    <source>
        <dbReference type="EMBL" id="KAL3738852.1"/>
    </source>
</evidence>
<dbReference type="AlphaFoldDB" id="A0ABD3KI65"/>
<dbReference type="PANTHER" id="PTHR35317:SF35">
    <property type="entry name" value="DUF4219 DOMAIN-CONTAINING PROTEIN"/>
    <property type="match status" value="1"/>
</dbReference>
<evidence type="ECO:0000313" key="2">
    <source>
        <dbReference type="Proteomes" id="UP001634007"/>
    </source>
</evidence>
<proteinExistence type="predicted"/>
<reference evidence="1 2" key="1">
    <citation type="submission" date="2024-11" db="EMBL/GenBank/DDBJ databases">
        <title>Chromosome-level genome assembly of Eucalyptus globulus Labill. provides insights into its genome evolution.</title>
        <authorList>
            <person name="Li X."/>
        </authorList>
    </citation>
    <scope>NUCLEOTIDE SEQUENCE [LARGE SCALE GENOMIC DNA]</scope>
    <source>
        <strain evidence="1">CL2024</strain>
        <tissue evidence="1">Fresh tender leaves</tissue>
    </source>
</reference>
<evidence type="ECO:0008006" key="3">
    <source>
        <dbReference type="Google" id="ProtNLM"/>
    </source>
</evidence>
<keyword evidence="2" id="KW-1185">Reference proteome</keyword>
<sequence>MANSTSSSFPIPIFYGNNYDFWSIKMTTFLMAQDLWDIVEKGYEAPPEGASVSKDQLQKDARALYFIQQALSETVFPRIIGARTAKEAWDILREEFQGSGKVRIIRLQTLRRDFENSKMKNYETVQEYCGKLKELVNQMRAYGDGITDQRVVEKILVSLTKKYNSIVTTIEGTKDLTTLSVSELIGSLEAHEKRLMAQDEDSVESVFQSKVNIRSHQTKNGGRSSWKKKGKLSTLWYLQENKSFGEGLLV</sequence>
<dbReference type="EMBL" id="JBJKBG010000005">
    <property type="protein sequence ID" value="KAL3738852.1"/>
    <property type="molecule type" value="Genomic_DNA"/>
</dbReference>
<name>A0ABD3KI65_EUCGL</name>
<gene>
    <name evidence="1" type="ORF">ACJRO7_020256</name>
</gene>
<protein>
    <recommendedName>
        <fullName evidence="3">DUF4219 domain-containing protein</fullName>
    </recommendedName>
</protein>
<comment type="caution">
    <text evidence="1">The sequence shown here is derived from an EMBL/GenBank/DDBJ whole genome shotgun (WGS) entry which is preliminary data.</text>
</comment>
<dbReference type="Proteomes" id="UP001634007">
    <property type="component" value="Unassembled WGS sequence"/>
</dbReference>
<dbReference type="Pfam" id="PF14223">
    <property type="entry name" value="Retrotran_gag_2"/>
    <property type="match status" value="1"/>
</dbReference>
<dbReference type="PANTHER" id="PTHR35317">
    <property type="entry name" value="OS04G0629600 PROTEIN"/>
    <property type="match status" value="1"/>
</dbReference>